<evidence type="ECO:0000256" key="9">
    <source>
        <dbReference type="ARBA" id="ARBA00023136"/>
    </source>
</evidence>
<keyword evidence="12" id="KW-1185">Reference proteome</keyword>
<feature type="transmembrane region" description="Helical" evidence="10">
    <location>
        <begin position="204"/>
        <end position="223"/>
    </location>
</feature>
<sequence length="232" mass="25420">MGERHEPATNPPTEVRPSHRRGVRVAGLLFAITAVGLLVGRAFGAVPFSWLEIVAVLTGAGCVLLVVARSIWNFPVGIVSCAAYLAFFAEGRLFADAGLQIVFIALSLHGWIAWARGREVELSVRRVPLGELTALAALFPVVWFGLMKWLEVVNGAAPTLDAFVTTLSLAAQWLLNRRYVETWLAWIVVDQVAVALFLSREMYLTAALSALLLLMCVSGLIEWRHRLAKDVT</sequence>
<comment type="similarity">
    <text evidence="3">Belongs to the nicotinamide ribonucleoside (NR) uptake permease (TC 4.B.1) family.</text>
</comment>
<evidence type="ECO:0000256" key="8">
    <source>
        <dbReference type="ARBA" id="ARBA00022989"/>
    </source>
</evidence>
<name>A0A2Z3GXT7_9BACT</name>
<evidence type="ECO:0000256" key="3">
    <source>
        <dbReference type="ARBA" id="ARBA00006669"/>
    </source>
</evidence>
<dbReference type="NCBIfam" id="TIGR01528">
    <property type="entry name" value="NMN_trans_PnuC"/>
    <property type="match status" value="1"/>
</dbReference>
<evidence type="ECO:0000256" key="4">
    <source>
        <dbReference type="ARBA" id="ARBA00017522"/>
    </source>
</evidence>
<keyword evidence="8 10" id="KW-1133">Transmembrane helix</keyword>
<dbReference type="GO" id="GO:0034257">
    <property type="term" value="F:nicotinamide riboside transmembrane transporter activity"/>
    <property type="evidence" value="ECO:0007669"/>
    <property type="project" value="InterPro"/>
</dbReference>
<feature type="transmembrane region" description="Helical" evidence="10">
    <location>
        <begin position="97"/>
        <end position="115"/>
    </location>
</feature>
<feature type="transmembrane region" description="Helical" evidence="10">
    <location>
        <begin position="49"/>
        <end position="67"/>
    </location>
</feature>
<organism evidence="11 12">
    <name type="scientific">Gemmata obscuriglobus</name>
    <dbReference type="NCBI Taxonomy" id="114"/>
    <lineage>
        <taxon>Bacteria</taxon>
        <taxon>Pseudomonadati</taxon>
        <taxon>Planctomycetota</taxon>
        <taxon>Planctomycetia</taxon>
        <taxon>Gemmatales</taxon>
        <taxon>Gemmataceae</taxon>
        <taxon>Gemmata</taxon>
    </lineage>
</organism>
<evidence type="ECO:0000256" key="7">
    <source>
        <dbReference type="ARBA" id="ARBA00022692"/>
    </source>
</evidence>
<evidence type="ECO:0000256" key="2">
    <source>
        <dbReference type="ARBA" id="ARBA00004651"/>
    </source>
</evidence>
<dbReference type="PANTHER" id="PTHR36122">
    <property type="entry name" value="NICOTINAMIDE RIBOSIDE TRANSPORTER PNUC"/>
    <property type="match status" value="1"/>
</dbReference>
<gene>
    <name evidence="11" type="ORF">C1280_17360</name>
</gene>
<dbReference type="EMBL" id="CP025958">
    <property type="protein sequence ID" value="AWM38573.1"/>
    <property type="molecule type" value="Genomic_DNA"/>
</dbReference>
<keyword evidence="6" id="KW-1003">Cell membrane</keyword>
<evidence type="ECO:0000313" key="11">
    <source>
        <dbReference type="EMBL" id="AWM38573.1"/>
    </source>
</evidence>
<dbReference type="RefSeq" id="WP_010044530.1">
    <property type="nucleotide sequence ID" value="NZ_CP025958.1"/>
</dbReference>
<evidence type="ECO:0000256" key="10">
    <source>
        <dbReference type="SAM" id="Phobius"/>
    </source>
</evidence>
<feature type="transmembrane region" description="Helical" evidence="10">
    <location>
        <begin position="127"/>
        <end position="146"/>
    </location>
</feature>
<dbReference type="Pfam" id="PF04973">
    <property type="entry name" value="NMN_transporter"/>
    <property type="match status" value="1"/>
</dbReference>
<proteinExistence type="inferred from homology"/>
<keyword evidence="5" id="KW-0813">Transport</keyword>
<dbReference type="AlphaFoldDB" id="A0A2Z3GXT7"/>
<dbReference type="GO" id="GO:0005886">
    <property type="term" value="C:plasma membrane"/>
    <property type="evidence" value="ECO:0007669"/>
    <property type="project" value="UniProtKB-SubCell"/>
</dbReference>
<feature type="transmembrane region" description="Helical" evidence="10">
    <location>
        <begin position="25"/>
        <end position="43"/>
    </location>
</feature>
<evidence type="ECO:0000256" key="1">
    <source>
        <dbReference type="ARBA" id="ARBA00002672"/>
    </source>
</evidence>
<protein>
    <recommendedName>
        <fullName evidence="4">Nicotinamide riboside transporter PnuC</fullName>
    </recommendedName>
</protein>
<comment type="function">
    <text evidence="1">Required for nicotinamide riboside transport across the inner membrane.</text>
</comment>
<evidence type="ECO:0000256" key="5">
    <source>
        <dbReference type="ARBA" id="ARBA00022448"/>
    </source>
</evidence>
<keyword evidence="7 10" id="KW-0812">Transmembrane</keyword>
<dbReference type="InterPro" id="IPR006419">
    <property type="entry name" value="NMN_transpt_PnuC"/>
</dbReference>
<keyword evidence="9 10" id="KW-0472">Membrane</keyword>
<accession>A0A2Z3GXT7</accession>
<comment type="subcellular location">
    <subcellularLocation>
        <location evidence="2">Cell membrane</location>
        <topology evidence="2">Multi-pass membrane protein</topology>
    </subcellularLocation>
</comment>
<feature type="transmembrane region" description="Helical" evidence="10">
    <location>
        <begin position="74"/>
        <end position="91"/>
    </location>
</feature>
<evidence type="ECO:0000256" key="6">
    <source>
        <dbReference type="ARBA" id="ARBA00022475"/>
    </source>
</evidence>
<reference evidence="11 12" key="1">
    <citation type="submission" date="2018-01" db="EMBL/GenBank/DDBJ databases">
        <title>G. obscuriglobus.</title>
        <authorList>
            <person name="Franke J."/>
            <person name="Blomberg W."/>
            <person name="Selmecki A."/>
        </authorList>
    </citation>
    <scope>NUCLEOTIDE SEQUENCE [LARGE SCALE GENOMIC DNA]</scope>
    <source>
        <strain evidence="11 12">DSM 5831</strain>
    </source>
</reference>
<dbReference type="PANTHER" id="PTHR36122:SF2">
    <property type="entry name" value="NICOTINAMIDE RIBOSIDE TRANSPORTER PNUC"/>
    <property type="match status" value="1"/>
</dbReference>
<dbReference type="Proteomes" id="UP000245802">
    <property type="component" value="Chromosome"/>
</dbReference>
<dbReference type="OrthoDB" id="9791248at2"/>
<dbReference type="KEGG" id="gog:C1280_17360"/>
<evidence type="ECO:0000313" key="12">
    <source>
        <dbReference type="Proteomes" id="UP000245802"/>
    </source>
</evidence>